<dbReference type="SMART" id="SM00260">
    <property type="entry name" value="CheW"/>
    <property type="match status" value="1"/>
</dbReference>
<feature type="domain" description="Histidine kinase" evidence="13">
    <location>
        <begin position="362"/>
        <end position="566"/>
    </location>
</feature>
<evidence type="ECO:0000256" key="10">
    <source>
        <dbReference type="ARBA" id="ARBA00023012"/>
    </source>
</evidence>
<dbReference type="CDD" id="cd16916">
    <property type="entry name" value="HATPase_CheA-like"/>
    <property type="match status" value="1"/>
</dbReference>
<dbReference type="EC" id="2.7.13.3" evidence="2"/>
<dbReference type="InterPro" id="IPR008207">
    <property type="entry name" value="Sig_transdc_His_kin_Hpt_dom"/>
</dbReference>
<dbReference type="InterPro" id="IPR005467">
    <property type="entry name" value="His_kinase_dom"/>
</dbReference>
<organism evidence="16 17">
    <name type="scientific">Treponema berlinense</name>
    <dbReference type="NCBI Taxonomy" id="225004"/>
    <lineage>
        <taxon>Bacteria</taxon>
        <taxon>Pseudomonadati</taxon>
        <taxon>Spirochaetota</taxon>
        <taxon>Spirochaetia</taxon>
        <taxon>Spirochaetales</taxon>
        <taxon>Treponemataceae</taxon>
        <taxon>Treponema</taxon>
    </lineage>
</organism>
<dbReference type="FunFam" id="3.30.565.10:FF:000016">
    <property type="entry name" value="Chemotaxis protein CheA, putative"/>
    <property type="match status" value="1"/>
</dbReference>
<dbReference type="PROSITE" id="PS50894">
    <property type="entry name" value="HPT"/>
    <property type="match status" value="1"/>
</dbReference>
<comment type="function">
    <text evidence="11">Involved in the transmission of sensory signals from the chemoreceptors to the flagellar motors. CheA is autophosphorylated; it can transfer its phosphate group to either CheB or CheY.</text>
</comment>
<feature type="domain" description="HPt" evidence="15">
    <location>
        <begin position="1"/>
        <end position="102"/>
    </location>
</feature>
<keyword evidence="6" id="KW-0808">Transferase</keyword>
<evidence type="ECO:0000256" key="1">
    <source>
        <dbReference type="ARBA" id="ARBA00000085"/>
    </source>
</evidence>
<dbReference type="InterPro" id="IPR004358">
    <property type="entry name" value="Sig_transdc_His_kin-like_C"/>
</dbReference>
<dbReference type="PROSITE" id="PS50851">
    <property type="entry name" value="CHEW"/>
    <property type="match status" value="1"/>
</dbReference>
<reference evidence="16 17" key="1">
    <citation type="submission" date="2017-02" db="EMBL/GenBank/DDBJ databases">
        <authorList>
            <person name="Peterson S.W."/>
        </authorList>
    </citation>
    <scope>NUCLEOTIDE SEQUENCE [LARGE SCALE GENOMIC DNA]</scope>
    <source>
        <strain evidence="16 17">ATCC BAA-909</strain>
    </source>
</reference>
<dbReference type="InterPro" id="IPR036097">
    <property type="entry name" value="HisK_dim/P_sf"/>
</dbReference>
<evidence type="ECO:0000256" key="7">
    <source>
        <dbReference type="ARBA" id="ARBA00022741"/>
    </source>
</evidence>
<proteinExistence type="predicted"/>
<keyword evidence="17" id="KW-1185">Reference proteome</keyword>
<evidence type="ECO:0000256" key="4">
    <source>
        <dbReference type="ARBA" id="ARBA00022500"/>
    </source>
</evidence>
<dbReference type="InterPro" id="IPR036641">
    <property type="entry name" value="HPT_dom_sf"/>
</dbReference>
<evidence type="ECO:0000256" key="12">
    <source>
        <dbReference type="PROSITE-ProRule" id="PRU00110"/>
    </source>
</evidence>
<dbReference type="OrthoDB" id="9803176at2"/>
<dbReference type="InterPro" id="IPR004105">
    <property type="entry name" value="CheA-like_dim"/>
</dbReference>
<dbReference type="PROSITE" id="PS50109">
    <property type="entry name" value="HIS_KIN"/>
    <property type="match status" value="1"/>
</dbReference>
<dbReference type="GO" id="GO:0005737">
    <property type="term" value="C:cytoplasm"/>
    <property type="evidence" value="ECO:0007669"/>
    <property type="project" value="InterPro"/>
</dbReference>
<dbReference type="InterPro" id="IPR037006">
    <property type="entry name" value="CheA-like_homodim_sf"/>
</dbReference>
<dbReference type="Gene3D" id="1.10.287.560">
    <property type="entry name" value="Histidine kinase CheA-like, homodimeric domain"/>
    <property type="match status" value="1"/>
</dbReference>
<dbReference type="InterPro" id="IPR002545">
    <property type="entry name" value="CheW-lke_dom"/>
</dbReference>
<evidence type="ECO:0000256" key="3">
    <source>
        <dbReference type="ARBA" id="ARBA00021495"/>
    </source>
</evidence>
<evidence type="ECO:0000256" key="5">
    <source>
        <dbReference type="ARBA" id="ARBA00022553"/>
    </source>
</evidence>
<dbReference type="SMART" id="SM00073">
    <property type="entry name" value="HPT"/>
    <property type="match status" value="1"/>
</dbReference>
<dbReference type="Gene3D" id="2.30.30.40">
    <property type="entry name" value="SH3 Domains"/>
    <property type="match status" value="1"/>
</dbReference>
<gene>
    <name evidence="16" type="ORF">SAMN02745152_01077</name>
</gene>
<dbReference type="Pfam" id="PF01584">
    <property type="entry name" value="CheW"/>
    <property type="match status" value="1"/>
</dbReference>
<evidence type="ECO:0000259" key="13">
    <source>
        <dbReference type="PROSITE" id="PS50109"/>
    </source>
</evidence>
<keyword evidence="4" id="KW-0145">Chemotaxis</keyword>
<dbReference type="PANTHER" id="PTHR43395:SF10">
    <property type="entry name" value="CHEMOTAXIS PROTEIN CHEA"/>
    <property type="match status" value="1"/>
</dbReference>
<dbReference type="STRING" id="225004.SAMN02745152_01077"/>
<evidence type="ECO:0000256" key="6">
    <source>
        <dbReference type="ARBA" id="ARBA00022679"/>
    </source>
</evidence>
<dbReference type="Gene3D" id="1.20.120.160">
    <property type="entry name" value="HPT domain"/>
    <property type="match status" value="1"/>
</dbReference>
<dbReference type="Gene3D" id="3.30.565.10">
    <property type="entry name" value="Histidine kinase-like ATPase, C-terminal domain"/>
    <property type="match status" value="1"/>
</dbReference>
<dbReference type="RefSeq" id="WP_078930833.1">
    <property type="nucleotide sequence ID" value="NZ_FUXC01000005.1"/>
</dbReference>
<dbReference type="SUPFAM" id="SSF160246">
    <property type="entry name" value="EspE N-terminal domain-like"/>
    <property type="match status" value="1"/>
</dbReference>
<protein>
    <recommendedName>
        <fullName evidence="3">Chemotaxis protein CheA</fullName>
        <ecNumber evidence="2">2.7.13.3</ecNumber>
    </recommendedName>
</protein>
<dbReference type="Pfam" id="PF02895">
    <property type="entry name" value="H-kinase_dim"/>
    <property type="match status" value="1"/>
</dbReference>
<evidence type="ECO:0000259" key="15">
    <source>
        <dbReference type="PROSITE" id="PS50894"/>
    </source>
</evidence>
<keyword evidence="7" id="KW-0547">Nucleotide-binding</keyword>
<keyword evidence="9" id="KW-0067">ATP-binding</keyword>
<feature type="domain" description="CheW-like" evidence="14">
    <location>
        <begin position="568"/>
        <end position="700"/>
    </location>
</feature>
<evidence type="ECO:0000259" key="14">
    <source>
        <dbReference type="PROSITE" id="PS50851"/>
    </source>
</evidence>
<dbReference type="AlphaFoldDB" id="A0A1T4N2Z2"/>
<dbReference type="Proteomes" id="UP000190395">
    <property type="component" value="Unassembled WGS sequence"/>
</dbReference>
<dbReference type="InterPro" id="IPR003594">
    <property type="entry name" value="HATPase_dom"/>
</dbReference>
<feature type="modified residue" description="Phosphohistidine" evidence="12">
    <location>
        <position position="45"/>
    </location>
</feature>
<dbReference type="PANTHER" id="PTHR43395">
    <property type="entry name" value="SENSOR HISTIDINE KINASE CHEA"/>
    <property type="match status" value="1"/>
</dbReference>
<keyword evidence="8 16" id="KW-0418">Kinase</keyword>
<keyword evidence="10" id="KW-0902">Two-component regulatory system</keyword>
<dbReference type="InterPro" id="IPR051315">
    <property type="entry name" value="Bact_Chemotaxis_CheA"/>
</dbReference>
<dbReference type="SUPFAM" id="SSF47384">
    <property type="entry name" value="Homodimeric domain of signal transducing histidine kinase"/>
    <property type="match status" value="1"/>
</dbReference>
<evidence type="ECO:0000256" key="8">
    <source>
        <dbReference type="ARBA" id="ARBA00022777"/>
    </source>
</evidence>
<sequence>MLEQISSVFLEEANELLDNLEEQLLTLEENPTDSETISAVFRAMHTIKGSSAMFGFNAISEFTHEAESAMDQVRSGIVPVSNELIDLLLKARDHIRFMLDAGQEITPEIMQTSQTLILAFKTYVARNGGTVSEDAANLTANSSQNQNPAAKTKEPDSTYRIKFRPSKKVLQNGTRPELLVKELSEMGNATVVSFYDSLPELSKLNAEECYFSWDIILTTKKTENDIKDVFIFLDNESSFTVEKIELNPEENHKIGEILIDRNDISKTQIDSVMQEHKQLGQILVEKQLVSNQQIKSALAEQQHFKAMNGENPVSGSSPSQSSIRVSSEKLDSLVDLIGELVTFNARLEQLAIEKDLPVLKNLSEQSSRLAVSLRDTSLEIRMLPIGTLFTRFRRTVRDLAEQLGKQIDLVIEGAETELDKTVVEKLNDPLLHLIRNSVDHGVELPVERIANKKNPKGTVTLSAKHQTGAVVITISDDGKGLDKEAIRKKAIEKKLISEDEKISESEIFHLIFQPGFSTAKKVSNVSGRGVGLDVVKKDVLSLGGSVSIESKPNKGTSFILKIPLTLAIIDGMLTQVGNTKYIIPVNMISECLFFEQTGKKSETLFPHTLVHGKDVPCIDLRKFFKVPESYLQKKEVVTINSQEGQVGIIVDKILGSHQTVIKPLGKLYQNCLGISNSTILGDGSVALILDVYKLADLVNSKETGKK</sequence>
<dbReference type="SUPFAM" id="SSF55874">
    <property type="entry name" value="ATPase domain of HSP90 chaperone/DNA topoisomerase II/histidine kinase"/>
    <property type="match status" value="1"/>
</dbReference>
<accession>A0A1T4N2Z2</accession>
<dbReference type="InterPro" id="IPR037257">
    <property type="entry name" value="T2SS_E_N_sf"/>
</dbReference>
<keyword evidence="5 12" id="KW-0597">Phosphoprotein</keyword>
<dbReference type="InterPro" id="IPR036061">
    <property type="entry name" value="CheW-like_dom_sf"/>
</dbReference>
<evidence type="ECO:0000256" key="11">
    <source>
        <dbReference type="ARBA" id="ARBA00035100"/>
    </source>
</evidence>
<dbReference type="SMART" id="SM00387">
    <property type="entry name" value="HATPase_c"/>
    <property type="match status" value="1"/>
</dbReference>
<dbReference type="CDD" id="cd00088">
    <property type="entry name" value="HPT"/>
    <property type="match status" value="1"/>
</dbReference>
<dbReference type="SMART" id="SM01231">
    <property type="entry name" value="H-kinase_dim"/>
    <property type="match status" value="1"/>
</dbReference>
<evidence type="ECO:0000313" key="17">
    <source>
        <dbReference type="Proteomes" id="UP000190395"/>
    </source>
</evidence>
<dbReference type="EMBL" id="FUXC01000005">
    <property type="protein sequence ID" value="SJZ73417.1"/>
    <property type="molecule type" value="Genomic_DNA"/>
</dbReference>
<dbReference type="SUPFAM" id="SSF50341">
    <property type="entry name" value="CheW-like"/>
    <property type="match status" value="1"/>
</dbReference>
<evidence type="ECO:0000313" key="16">
    <source>
        <dbReference type="EMBL" id="SJZ73417.1"/>
    </source>
</evidence>
<dbReference type="GeneID" id="303367328"/>
<comment type="catalytic activity">
    <reaction evidence="1">
        <text>ATP + protein L-histidine = ADP + protein N-phospho-L-histidine.</text>
        <dbReference type="EC" id="2.7.13.3"/>
    </reaction>
</comment>
<dbReference type="SUPFAM" id="SSF47226">
    <property type="entry name" value="Histidine-containing phosphotransfer domain, HPT domain"/>
    <property type="match status" value="1"/>
</dbReference>
<dbReference type="GO" id="GO:0000155">
    <property type="term" value="F:phosphorelay sensor kinase activity"/>
    <property type="evidence" value="ECO:0007669"/>
    <property type="project" value="InterPro"/>
</dbReference>
<dbReference type="GO" id="GO:0005524">
    <property type="term" value="F:ATP binding"/>
    <property type="evidence" value="ECO:0007669"/>
    <property type="project" value="UniProtKB-KW"/>
</dbReference>
<dbReference type="InterPro" id="IPR036890">
    <property type="entry name" value="HATPase_C_sf"/>
</dbReference>
<dbReference type="Pfam" id="PF02518">
    <property type="entry name" value="HATPase_c"/>
    <property type="match status" value="1"/>
</dbReference>
<evidence type="ECO:0000256" key="9">
    <source>
        <dbReference type="ARBA" id="ARBA00022840"/>
    </source>
</evidence>
<dbReference type="PRINTS" id="PR00344">
    <property type="entry name" value="BCTRLSENSOR"/>
</dbReference>
<dbReference type="GO" id="GO:0006935">
    <property type="term" value="P:chemotaxis"/>
    <property type="evidence" value="ECO:0007669"/>
    <property type="project" value="UniProtKB-KW"/>
</dbReference>
<dbReference type="Pfam" id="PF01627">
    <property type="entry name" value="Hpt"/>
    <property type="match status" value="1"/>
</dbReference>
<name>A0A1T4N2Z2_9SPIR</name>
<evidence type="ECO:0000256" key="2">
    <source>
        <dbReference type="ARBA" id="ARBA00012438"/>
    </source>
</evidence>